<evidence type="ECO:0000256" key="1">
    <source>
        <dbReference type="SAM" id="Phobius"/>
    </source>
</evidence>
<dbReference type="EMBL" id="MHCH01000021">
    <property type="protein sequence ID" value="OGY17548.1"/>
    <property type="molecule type" value="Genomic_DNA"/>
</dbReference>
<dbReference type="PANTHER" id="PTHR40278:SF1">
    <property type="entry name" value="DNA UTILIZATION PROTEIN HOFN"/>
    <property type="match status" value="1"/>
</dbReference>
<evidence type="ECO:0000313" key="2">
    <source>
        <dbReference type="EMBL" id="OGY17548.1"/>
    </source>
</evidence>
<gene>
    <name evidence="2" type="ORF">A2784_01435</name>
</gene>
<keyword evidence="1" id="KW-0472">Membrane</keyword>
<organism evidence="2 3">
    <name type="scientific">Candidatus Chisholmbacteria bacterium RIFCSPHIGHO2_01_FULL_48_12</name>
    <dbReference type="NCBI Taxonomy" id="1797589"/>
    <lineage>
        <taxon>Bacteria</taxon>
        <taxon>Candidatus Chisholmiibacteriota</taxon>
    </lineage>
</organism>
<evidence type="ECO:0000313" key="3">
    <source>
        <dbReference type="Proteomes" id="UP000177324"/>
    </source>
</evidence>
<accession>A0A1G1VQ67</accession>
<keyword evidence="1" id="KW-0812">Transmembrane</keyword>
<sequence>MPATETKINLLPVDPFEQGFWGRFLKWGLSVGRYIVIATELVVILAFLSRFKLDRDLSDLNETIAEKQAVLAAYSTLEADYRELAGRLDLIKQLRLTGLAGQEEISSLEKLTPTDVSFGTIRMTETELELAGRAVSETSLAAFLRALTTKGGFKNVTVGQISSGGEGGGGIEFRLVATKRG</sequence>
<dbReference type="InterPro" id="IPR007813">
    <property type="entry name" value="PilN"/>
</dbReference>
<feature type="transmembrane region" description="Helical" evidence="1">
    <location>
        <begin position="31"/>
        <end position="48"/>
    </location>
</feature>
<dbReference type="STRING" id="1797589.A2784_01435"/>
<keyword evidence="1" id="KW-1133">Transmembrane helix</keyword>
<dbReference type="Proteomes" id="UP000177324">
    <property type="component" value="Unassembled WGS sequence"/>
</dbReference>
<dbReference type="InterPro" id="IPR052534">
    <property type="entry name" value="Extracell_DNA_Util/SecSys_Comp"/>
</dbReference>
<dbReference type="Pfam" id="PF05137">
    <property type="entry name" value="PilN"/>
    <property type="match status" value="1"/>
</dbReference>
<name>A0A1G1VQ67_9BACT</name>
<dbReference type="AlphaFoldDB" id="A0A1G1VQ67"/>
<protein>
    <submittedName>
        <fullName evidence="2">Uncharacterized protein</fullName>
    </submittedName>
</protein>
<dbReference type="PANTHER" id="PTHR40278">
    <property type="entry name" value="DNA UTILIZATION PROTEIN HOFN"/>
    <property type="match status" value="1"/>
</dbReference>
<comment type="caution">
    <text evidence="2">The sequence shown here is derived from an EMBL/GenBank/DDBJ whole genome shotgun (WGS) entry which is preliminary data.</text>
</comment>
<reference evidence="2 3" key="1">
    <citation type="journal article" date="2016" name="Nat. Commun.">
        <title>Thousands of microbial genomes shed light on interconnected biogeochemical processes in an aquifer system.</title>
        <authorList>
            <person name="Anantharaman K."/>
            <person name="Brown C.T."/>
            <person name="Hug L.A."/>
            <person name="Sharon I."/>
            <person name="Castelle C.J."/>
            <person name="Probst A.J."/>
            <person name="Thomas B.C."/>
            <person name="Singh A."/>
            <person name="Wilkins M.J."/>
            <person name="Karaoz U."/>
            <person name="Brodie E.L."/>
            <person name="Williams K.H."/>
            <person name="Hubbard S.S."/>
            <person name="Banfield J.F."/>
        </authorList>
    </citation>
    <scope>NUCLEOTIDE SEQUENCE [LARGE SCALE GENOMIC DNA]</scope>
</reference>
<proteinExistence type="predicted"/>